<dbReference type="RefSeq" id="WP_141608634.1">
    <property type="nucleotide sequence ID" value="NZ_VIGC02000003.1"/>
</dbReference>
<dbReference type="GO" id="GO:0005829">
    <property type="term" value="C:cytosol"/>
    <property type="evidence" value="ECO:0007669"/>
    <property type="project" value="TreeGrafter"/>
</dbReference>
<gene>
    <name evidence="12" type="ORF">FKZ61_03235</name>
</gene>
<evidence type="ECO:0000256" key="7">
    <source>
        <dbReference type="ARBA" id="ARBA00066674"/>
    </source>
</evidence>
<dbReference type="Pfam" id="PF00389">
    <property type="entry name" value="2-Hacid_dh"/>
    <property type="match status" value="1"/>
</dbReference>
<feature type="domain" description="D-isomer specific 2-hydroxyacid dehydrogenase catalytic" evidence="10">
    <location>
        <begin position="6"/>
        <end position="320"/>
    </location>
</feature>
<comment type="similarity">
    <text evidence="5">Belongs to the D-isomer specific 2-hydroxyacid dehydrogenase family. GhrB subfamily.</text>
</comment>
<dbReference type="EC" id="1.1.1.79" evidence="6"/>
<evidence type="ECO:0000313" key="12">
    <source>
        <dbReference type="EMBL" id="TQE97441.1"/>
    </source>
</evidence>
<dbReference type="InterPro" id="IPR050223">
    <property type="entry name" value="D-isomer_2-hydroxyacid_DH"/>
</dbReference>
<dbReference type="InterPro" id="IPR029753">
    <property type="entry name" value="D-isomer_DH_CS"/>
</dbReference>
<dbReference type="CDD" id="cd05301">
    <property type="entry name" value="GDH"/>
    <property type="match status" value="1"/>
</dbReference>
<evidence type="ECO:0000313" key="13">
    <source>
        <dbReference type="Proteomes" id="UP000317371"/>
    </source>
</evidence>
<evidence type="ECO:0000256" key="1">
    <source>
        <dbReference type="ARBA" id="ARBA00023002"/>
    </source>
</evidence>
<evidence type="ECO:0000259" key="10">
    <source>
        <dbReference type="Pfam" id="PF00389"/>
    </source>
</evidence>
<reference evidence="12 13" key="1">
    <citation type="submission" date="2019-06" db="EMBL/GenBank/DDBJ databases">
        <title>Genome sequence of Litorilinea aerophila BAA-2444.</title>
        <authorList>
            <person name="Maclea K.S."/>
            <person name="Maurais E.G."/>
            <person name="Iannazzi L.C."/>
        </authorList>
    </citation>
    <scope>NUCLEOTIDE SEQUENCE [LARGE SCALE GENOMIC DNA]</scope>
    <source>
        <strain evidence="12 13">ATCC BAA-2444</strain>
    </source>
</reference>
<dbReference type="Gene3D" id="3.40.50.720">
    <property type="entry name" value="NAD(P)-binding Rossmann-like Domain"/>
    <property type="match status" value="2"/>
</dbReference>
<dbReference type="OrthoDB" id="9792971at2"/>
<dbReference type="SUPFAM" id="SSF51735">
    <property type="entry name" value="NAD(P)-binding Rossmann-fold domains"/>
    <property type="match status" value="1"/>
</dbReference>
<dbReference type="InterPro" id="IPR029752">
    <property type="entry name" value="D-isomer_DH_CS1"/>
</dbReference>
<feature type="domain" description="D-isomer specific 2-hydroxyacid dehydrogenase NAD-binding" evidence="11">
    <location>
        <begin position="111"/>
        <end position="289"/>
    </location>
</feature>
<dbReference type="InParanoid" id="A0A540VL04"/>
<comment type="catalytic activity">
    <reaction evidence="4">
        <text>glycolate + NADP(+) = glyoxylate + NADPH + H(+)</text>
        <dbReference type="Rhea" id="RHEA:10992"/>
        <dbReference type="ChEBI" id="CHEBI:15378"/>
        <dbReference type="ChEBI" id="CHEBI:29805"/>
        <dbReference type="ChEBI" id="CHEBI:36655"/>
        <dbReference type="ChEBI" id="CHEBI:57783"/>
        <dbReference type="ChEBI" id="CHEBI:58349"/>
        <dbReference type="EC" id="1.1.1.79"/>
    </reaction>
</comment>
<comment type="catalytic activity">
    <reaction evidence="3">
        <text>(R)-glycerate + NADP(+) = 3-hydroxypyruvate + NADPH + H(+)</text>
        <dbReference type="Rhea" id="RHEA:18657"/>
        <dbReference type="ChEBI" id="CHEBI:15378"/>
        <dbReference type="ChEBI" id="CHEBI:16659"/>
        <dbReference type="ChEBI" id="CHEBI:17180"/>
        <dbReference type="ChEBI" id="CHEBI:57783"/>
        <dbReference type="ChEBI" id="CHEBI:58349"/>
        <dbReference type="EC" id="1.1.1.81"/>
    </reaction>
</comment>
<dbReference type="Proteomes" id="UP000317371">
    <property type="component" value="Unassembled WGS sequence"/>
</dbReference>
<evidence type="ECO:0000259" key="11">
    <source>
        <dbReference type="Pfam" id="PF02826"/>
    </source>
</evidence>
<evidence type="ECO:0000256" key="5">
    <source>
        <dbReference type="ARBA" id="ARBA00061278"/>
    </source>
</evidence>
<dbReference type="GO" id="GO:0030267">
    <property type="term" value="F:glyoxylate reductase (NADPH) activity"/>
    <property type="evidence" value="ECO:0007669"/>
    <property type="project" value="UniProtKB-EC"/>
</dbReference>
<organism evidence="12 13">
    <name type="scientific">Litorilinea aerophila</name>
    <dbReference type="NCBI Taxonomy" id="1204385"/>
    <lineage>
        <taxon>Bacteria</taxon>
        <taxon>Bacillati</taxon>
        <taxon>Chloroflexota</taxon>
        <taxon>Caldilineae</taxon>
        <taxon>Caldilineales</taxon>
        <taxon>Caldilineaceae</taxon>
        <taxon>Litorilinea</taxon>
    </lineage>
</organism>
<dbReference type="GO" id="GO:0051287">
    <property type="term" value="F:NAD binding"/>
    <property type="evidence" value="ECO:0007669"/>
    <property type="project" value="InterPro"/>
</dbReference>
<accession>A0A540VL04</accession>
<dbReference type="PANTHER" id="PTHR10996:SF277">
    <property type="entry name" value="GLYOXYLATE REDUCTASE_HYDROXYPYRUVATE REDUCTASE"/>
    <property type="match status" value="1"/>
</dbReference>
<dbReference type="EC" id="1.1.1.81" evidence="7"/>
<evidence type="ECO:0000256" key="3">
    <source>
        <dbReference type="ARBA" id="ARBA00052239"/>
    </source>
</evidence>
<evidence type="ECO:0000256" key="4">
    <source>
        <dbReference type="ARBA" id="ARBA00052769"/>
    </source>
</evidence>
<dbReference type="FunFam" id="3.40.50.720:FF:000026">
    <property type="entry name" value="Glyoxylate/hydroxypyruvate reductase B"/>
    <property type="match status" value="1"/>
</dbReference>
<name>A0A540VL04_9CHLR</name>
<dbReference type="InterPro" id="IPR006140">
    <property type="entry name" value="D-isomer_DH_NAD-bd"/>
</dbReference>
<dbReference type="PANTHER" id="PTHR10996">
    <property type="entry name" value="2-HYDROXYACID DEHYDROGENASE-RELATED"/>
    <property type="match status" value="1"/>
</dbReference>
<dbReference type="SUPFAM" id="SSF52283">
    <property type="entry name" value="Formate/glycerate dehydrogenase catalytic domain-like"/>
    <property type="match status" value="1"/>
</dbReference>
<evidence type="ECO:0000256" key="2">
    <source>
        <dbReference type="ARBA" id="ARBA00051801"/>
    </source>
</evidence>
<dbReference type="InterPro" id="IPR006139">
    <property type="entry name" value="D-isomer_2_OHA_DH_cat_dom"/>
</dbReference>
<dbReference type="GO" id="GO:0016618">
    <property type="term" value="F:hydroxypyruvate reductase [NAD(P)H] activity"/>
    <property type="evidence" value="ECO:0007669"/>
    <property type="project" value="UniProtKB-EC"/>
</dbReference>
<dbReference type="Pfam" id="PF02826">
    <property type="entry name" value="2-Hacid_dh_C"/>
    <property type="match status" value="1"/>
</dbReference>
<dbReference type="AlphaFoldDB" id="A0A540VL04"/>
<protein>
    <recommendedName>
        <fullName evidence="8">Glyoxylate/hydroxypyruvate reductase B</fullName>
        <ecNumber evidence="6">1.1.1.79</ecNumber>
        <ecNumber evidence="7">1.1.1.81</ecNumber>
    </recommendedName>
</protein>
<evidence type="ECO:0000256" key="6">
    <source>
        <dbReference type="ARBA" id="ARBA00066661"/>
    </source>
</evidence>
<dbReference type="EMBL" id="VIGC01000003">
    <property type="protein sequence ID" value="TQE97441.1"/>
    <property type="molecule type" value="Genomic_DNA"/>
</dbReference>
<keyword evidence="1 9" id="KW-0560">Oxidoreductase</keyword>
<keyword evidence="13" id="KW-1185">Reference proteome</keyword>
<evidence type="ECO:0000256" key="9">
    <source>
        <dbReference type="RuleBase" id="RU003719"/>
    </source>
</evidence>
<comment type="catalytic activity">
    <reaction evidence="2">
        <text>(R)-glycerate + NAD(+) = 3-hydroxypyruvate + NADH + H(+)</text>
        <dbReference type="Rhea" id="RHEA:17905"/>
        <dbReference type="ChEBI" id="CHEBI:15378"/>
        <dbReference type="ChEBI" id="CHEBI:16659"/>
        <dbReference type="ChEBI" id="CHEBI:17180"/>
        <dbReference type="ChEBI" id="CHEBI:57540"/>
        <dbReference type="ChEBI" id="CHEBI:57945"/>
        <dbReference type="EC" id="1.1.1.81"/>
    </reaction>
</comment>
<evidence type="ECO:0000256" key="8">
    <source>
        <dbReference type="ARBA" id="ARBA00073362"/>
    </source>
</evidence>
<proteinExistence type="inferred from homology"/>
<comment type="caution">
    <text evidence="12">The sequence shown here is derived from an EMBL/GenBank/DDBJ whole genome shotgun (WGS) entry which is preliminary data.</text>
</comment>
<sequence>MSKPNVVITRRIPEAGLARVQEVCQVRQWDSDDPIPRETLLEWVRGIDGLYCLLTERIDEELLDAAGSNLRVVSTLSVGYDHIDVAACRRRNIAVGNTPGVLTETTADLAVALLLATARRIPEAIDAIRRGEWTTWKPMWMAGQDVHGSTVGIVGLGRIGRAVARRLRGFNCRILYHDVRPRPEVADELGATYVDMDTLLAECDFITLHPRLNASTYHLFDAEKFRKMKKTAILINTSRGPVVDQEALYQALVNGEILAAGLDVTEPEPLPVDHPLLQLPNCVVLPHIASASVATRTKMALIAAENLIAGVQGKPLPYPVEDES</sequence>
<dbReference type="PROSITE" id="PS00065">
    <property type="entry name" value="D_2_HYDROXYACID_DH_1"/>
    <property type="match status" value="1"/>
</dbReference>
<dbReference type="InterPro" id="IPR036291">
    <property type="entry name" value="NAD(P)-bd_dom_sf"/>
</dbReference>
<dbReference type="PROSITE" id="PS00671">
    <property type="entry name" value="D_2_HYDROXYACID_DH_3"/>
    <property type="match status" value="1"/>
</dbReference>